<evidence type="ECO:0000259" key="4">
    <source>
        <dbReference type="PROSITE" id="PS01124"/>
    </source>
</evidence>
<dbReference type="PROSITE" id="PS01124">
    <property type="entry name" value="HTH_ARAC_FAMILY_2"/>
    <property type="match status" value="1"/>
</dbReference>
<protein>
    <submittedName>
        <fullName evidence="5">AraC family transcriptional regulator</fullName>
    </submittedName>
</protein>
<organism evidence="5 6">
    <name type="scientific">Candidatus Blautia stercoripullorum</name>
    <dbReference type="NCBI Taxonomy" id="2838502"/>
    <lineage>
        <taxon>Bacteria</taxon>
        <taxon>Bacillati</taxon>
        <taxon>Bacillota</taxon>
        <taxon>Clostridia</taxon>
        <taxon>Lachnospirales</taxon>
        <taxon>Lachnospiraceae</taxon>
        <taxon>Blautia</taxon>
    </lineage>
</organism>
<keyword evidence="3" id="KW-0804">Transcription</keyword>
<gene>
    <name evidence="5" type="ORF">H9913_15225</name>
</gene>
<dbReference type="Gene3D" id="1.10.10.60">
    <property type="entry name" value="Homeodomain-like"/>
    <property type="match status" value="2"/>
</dbReference>
<evidence type="ECO:0000313" key="5">
    <source>
        <dbReference type="EMBL" id="HJD41364.1"/>
    </source>
</evidence>
<keyword evidence="2" id="KW-0238">DNA-binding</keyword>
<reference evidence="5" key="2">
    <citation type="submission" date="2021-04" db="EMBL/GenBank/DDBJ databases">
        <authorList>
            <person name="Gilroy R."/>
        </authorList>
    </citation>
    <scope>NUCLEOTIDE SEQUENCE</scope>
    <source>
        <strain evidence="5">ChiW19-6364</strain>
    </source>
</reference>
<dbReference type="Pfam" id="PF12833">
    <property type="entry name" value="HTH_18"/>
    <property type="match status" value="1"/>
</dbReference>
<dbReference type="InterPro" id="IPR018060">
    <property type="entry name" value="HTH_AraC"/>
</dbReference>
<dbReference type="InterPro" id="IPR009057">
    <property type="entry name" value="Homeodomain-like_sf"/>
</dbReference>
<dbReference type="AlphaFoldDB" id="A0A9D2RA55"/>
<evidence type="ECO:0000256" key="3">
    <source>
        <dbReference type="ARBA" id="ARBA00023163"/>
    </source>
</evidence>
<name>A0A9D2RA55_9FIRM</name>
<dbReference type="SMART" id="SM00342">
    <property type="entry name" value="HTH_ARAC"/>
    <property type="match status" value="1"/>
</dbReference>
<dbReference type="GO" id="GO:0043565">
    <property type="term" value="F:sequence-specific DNA binding"/>
    <property type="evidence" value="ECO:0007669"/>
    <property type="project" value="InterPro"/>
</dbReference>
<evidence type="ECO:0000256" key="1">
    <source>
        <dbReference type="ARBA" id="ARBA00023015"/>
    </source>
</evidence>
<feature type="domain" description="HTH araC/xylS-type" evidence="4">
    <location>
        <begin position="317"/>
        <end position="415"/>
    </location>
</feature>
<accession>A0A9D2RA55</accession>
<evidence type="ECO:0000313" key="6">
    <source>
        <dbReference type="Proteomes" id="UP000823850"/>
    </source>
</evidence>
<proteinExistence type="predicted"/>
<sequence>MERDKKNSSYVLNLDYWKDYITIHNVLACELSYSLIYNNIRPEKIEEALATVGLTRLPNRFLLIQVDDYYNYSSKMQITQEFYQKTMLINLLRDCMDKLGLKGFMANLVGIDKIICFLCCEEEEKKDIHSYLSGITERFKEEVRSHSDYTVSICISRRCSRIWQYSQMQPKMDQALNESYFSGKEFSIFLEDVELSVPEKEMDLGGFYPEFMAAFSRGNRQRAEMLMQSMMQNLLKGKVNPDLAKMELIRLLQQISDYGIRCGIAERQMKEYSNTVMAQVLSCGFIADARKYFMDFFDGFTGMLTETNAGSEYLFRIPVSEYIEIHYMENIRLEHLAKLIGLSEGHFTRVFKEEFGMTFVQYLTNCRISHSKELLISTAVPTEQIAYRVGMNSYSYFCTCFKRLCGMSPGEYRRKNKAAKS</sequence>
<comment type="caution">
    <text evidence="5">The sequence shown here is derived from an EMBL/GenBank/DDBJ whole genome shotgun (WGS) entry which is preliminary data.</text>
</comment>
<dbReference type="GO" id="GO:0003700">
    <property type="term" value="F:DNA-binding transcription factor activity"/>
    <property type="evidence" value="ECO:0007669"/>
    <property type="project" value="InterPro"/>
</dbReference>
<dbReference type="PANTHER" id="PTHR43280:SF2">
    <property type="entry name" value="HTH-TYPE TRANSCRIPTIONAL REGULATOR EXSA"/>
    <property type="match status" value="1"/>
</dbReference>
<evidence type="ECO:0000256" key="2">
    <source>
        <dbReference type="ARBA" id="ARBA00023125"/>
    </source>
</evidence>
<dbReference type="PANTHER" id="PTHR43280">
    <property type="entry name" value="ARAC-FAMILY TRANSCRIPTIONAL REGULATOR"/>
    <property type="match status" value="1"/>
</dbReference>
<keyword evidence="1" id="KW-0805">Transcription regulation</keyword>
<dbReference type="Proteomes" id="UP000823850">
    <property type="component" value="Unassembled WGS sequence"/>
</dbReference>
<dbReference type="SUPFAM" id="SSF46689">
    <property type="entry name" value="Homeodomain-like"/>
    <property type="match status" value="2"/>
</dbReference>
<reference evidence="5" key="1">
    <citation type="journal article" date="2021" name="PeerJ">
        <title>Extensive microbial diversity within the chicken gut microbiome revealed by metagenomics and culture.</title>
        <authorList>
            <person name="Gilroy R."/>
            <person name="Ravi A."/>
            <person name="Getino M."/>
            <person name="Pursley I."/>
            <person name="Horton D.L."/>
            <person name="Alikhan N.F."/>
            <person name="Baker D."/>
            <person name="Gharbi K."/>
            <person name="Hall N."/>
            <person name="Watson M."/>
            <person name="Adriaenssens E.M."/>
            <person name="Foster-Nyarko E."/>
            <person name="Jarju S."/>
            <person name="Secka A."/>
            <person name="Antonio M."/>
            <person name="Oren A."/>
            <person name="Chaudhuri R.R."/>
            <person name="La Ragione R."/>
            <person name="Hildebrand F."/>
            <person name="Pallen M.J."/>
        </authorList>
    </citation>
    <scope>NUCLEOTIDE SEQUENCE</scope>
    <source>
        <strain evidence="5">ChiW19-6364</strain>
    </source>
</reference>
<dbReference type="EMBL" id="DWUX01000258">
    <property type="protein sequence ID" value="HJD41364.1"/>
    <property type="molecule type" value="Genomic_DNA"/>
</dbReference>